<evidence type="ECO:0000256" key="1">
    <source>
        <dbReference type="ARBA" id="ARBA00023157"/>
    </source>
</evidence>
<evidence type="ECO:0000259" key="3">
    <source>
        <dbReference type="PROSITE" id="PS50041"/>
    </source>
</evidence>
<dbReference type="InterPro" id="IPR001304">
    <property type="entry name" value="C-type_lectin-like"/>
</dbReference>
<dbReference type="AlphaFoldDB" id="A0A8J4U1A0"/>
<proteinExistence type="predicted"/>
<dbReference type="Pfam" id="PF00059">
    <property type="entry name" value="Lectin_C"/>
    <property type="match status" value="1"/>
</dbReference>
<feature type="domain" description="C-type lectin" evidence="3">
    <location>
        <begin position="23"/>
        <end position="132"/>
    </location>
</feature>
<dbReference type="EMBL" id="QNUK01001138">
    <property type="protein sequence ID" value="KAF5887016.1"/>
    <property type="molecule type" value="Genomic_DNA"/>
</dbReference>
<feature type="chain" id="PRO_5035144865" evidence="2">
    <location>
        <begin position="19"/>
        <end position="193"/>
    </location>
</feature>
<dbReference type="Gene3D" id="3.10.100.10">
    <property type="entry name" value="Mannose-Binding Protein A, subunit A"/>
    <property type="match status" value="1"/>
</dbReference>
<evidence type="ECO:0000313" key="4">
    <source>
        <dbReference type="EMBL" id="KAF5887016.1"/>
    </source>
</evidence>
<name>A0A8J4U1A0_CLAMG</name>
<keyword evidence="2" id="KW-0732">Signal</keyword>
<accession>A0A8J4U1A0</accession>
<reference evidence="4" key="1">
    <citation type="submission" date="2020-07" db="EMBL/GenBank/DDBJ databases">
        <title>Clarias magur genome sequencing, assembly and annotation.</title>
        <authorList>
            <person name="Kushwaha B."/>
            <person name="Kumar R."/>
            <person name="Das P."/>
            <person name="Joshi C.G."/>
            <person name="Kumar D."/>
            <person name="Nagpure N.S."/>
            <person name="Pandey M."/>
            <person name="Agarwal S."/>
            <person name="Srivastava S."/>
            <person name="Singh M."/>
            <person name="Sahoo L."/>
            <person name="Jayasankar P."/>
            <person name="Meher P.K."/>
            <person name="Koringa P.G."/>
            <person name="Iquebal M.A."/>
            <person name="Das S.P."/>
            <person name="Bit A."/>
            <person name="Patnaik S."/>
            <person name="Patel N."/>
            <person name="Shah T.M."/>
            <person name="Hinsu A."/>
            <person name="Jena J.K."/>
        </authorList>
    </citation>
    <scope>NUCLEOTIDE SEQUENCE</scope>
    <source>
        <strain evidence="4">CIFAMagur01</strain>
        <tissue evidence="4">Testis</tissue>
    </source>
</reference>
<dbReference type="SMART" id="SM00034">
    <property type="entry name" value="CLECT"/>
    <property type="match status" value="1"/>
</dbReference>
<keyword evidence="5" id="KW-1185">Reference proteome</keyword>
<evidence type="ECO:0000256" key="2">
    <source>
        <dbReference type="SAM" id="SignalP"/>
    </source>
</evidence>
<gene>
    <name evidence="4" type="ORF">DAT39_022383</name>
</gene>
<comment type="caution">
    <text evidence="4">The sequence shown here is derived from an EMBL/GenBank/DDBJ whole genome shotgun (WGS) entry which is preliminary data.</text>
</comment>
<sequence>MEQHLLLLFFTGIPLVHSVYSKYHLVLQGKNWSDAQTYCQARYTDLAIVKSNDEMVRLQNEAQVQNFSSGAWIGLYNDINSWRWSMGNVPVGSFTSWYIGEPNNADGQCAVILSPYGWYDTQCPKAFPFLCFDNTTGNPAYVRGPSSVTWLAAQAYCRKYYTDLIKQELRDNGMAQNITVAWRAQADGKSGDI</sequence>
<dbReference type="InterPro" id="IPR016186">
    <property type="entry name" value="C-type_lectin-like/link_sf"/>
</dbReference>
<dbReference type="InterPro" id="IPR016187">
    <property type="entry name" value="CTDL_fold"/>
</dbReference>
<dbReference type="Proteomes" id="UP000727407">
    <property type="component" value="Unassembled WGS sequence"/>
</dbReference>
<dbReference type="PROSITE" id="PS00615">
    <property type="entry name" value="C_TYPE_LECTIN_1"/>
    <property type="match status" value="1"/>
</dbReference>
<dbReference type="SUPFAM" id="SSF56436">
    <property type="entry name" value="C-type lectin-like"/>
    <property type="match status" value="1"/>
</dbReference>
<dbReference type="PROSITE" id="PS50041">
    <property type="entry name" value="C_TYPE_LECTIN_2"/>
    <property type="match status" value="1"/>
</dbReference>
<keyword evidence="1" id="KW-1015">Disulfide bond</keyword>
<organism evidence="4 5">
    <name type="scientific">Clarias magur</name>
    <name type="common">Asian catfish</name>
    <name type="synonym">Macropteronotus magur</name>
    <dbReference type="NCBI Taxonomy" id="1594786"/>
    <lineage>
        <taxon>Eukaryota</taxon>
        <taxon>Metazoa</taxon>
        <taxon>Chordata</taxon>
        <taxon>Craniata</taxon>
        <taxon>Vertebrata</taxon>
        <taxon>Euteleostomi</taxon>
        <taxon>Actinopterygii</taxon>
        <taxon>Neopterygii</taxon>
        <taxon>Teleostei</taxon>
        <taxon>Ostariophysi</taxon>
        <taxon>Siluriformes</taxon>
        <taxon>Clariidae</taxon>
        <taxon>Clarias</taxon>
    </lineage>
</organism>
<dbReference type="PANTHER" id="PTHR45784:SF3">
    <property type="entry name" value="C-TYPE LECTIN DOMAIN FAMILY 4 MEMBER K-LIKE-RELATED"/>
    <property type="match status" value="1"/>
</dbReference>
<protein>
    <submittedName>
        <fullName evidence="4">Putative C-type lectin domain family 20 member A isoform X1</fullName>
    </submittedName>
</protein>
<dbReference type="PANTHER" id="PTHR45784">
    <property type="entry name" value="C-TYPE LECTIN DOMAIN FAMILY 20 MEMBER A-RELATED"/>
    <property type="match status" value="1"/>
</dbReference>
<dbReference type="OrthoDB" id="6369810at2759"/>
<dbReference type="InterPro" id="IPR018378">
    <property type="entry name" value="C-type_lectin_CS"/>
</dbReference>
<feature type="signal peptide" evidence="2">
    <location>
        <begin position="1"/>
        <end position="18"/>
    </location>
</feature>
<evidence type="ECO:0000313" key="5">
    <source>
        <dbReference type="Proteomes" id="UP000727407"/>
    </source>
</evidence>